<dbReference type="PANTHER" id="PTHR31001">
    <property type="entry name" value="UNCHARACTERIZED TRANSCRIPTIONAL REGULATORY PROTEIN"/>
    <property type="match status" value="1"/>
</dbReference>
<dbReference type="GO" id="GO:0000981">
    <property type="term" value="F:DNA-binding transcription factor activity, RNA polymerase II-specific"/>
    <property type="evidence" value="ECO:0007669"/>
    <property type="project" value="InterPro"/>
</dbReference>
<dbReference type="Pfam" id="PF00172">
    <property type="entry name" value="Zn_clus"/>
    <property type="match status" value="1"/>
</dbReference>
<sequence>MVRKYNVKRSCIRCHERKVRCDKEDPCIACVRSDVQCRYPGPERAKRVKSRSQRGLASVTVGAAAPNNAETYSKGPAPIAASTAPRPSGSSLVVGQFSATRPAPSESEQSGGFLLKEGSSTRYVNEFTFSRVLEKQGELQSAIDSPQGNPSTRSRISTLGLDGLISDPRLTEDIASLLPTRWQATQLWQCFVNNVDCLVKLLHIPTVQPTVFAAINNPKDATPDMNALLFSIYFAAVTSLRWTEVQTVLGQDRETVLGAYQRGLELSLHARSFLDSPTIPSLQAMALYLMCYRNVNSGRTGWILNGLIIRAAVAVGLHRDGEQFNLSPLDCEVRRRLWWQILGSDGRAAEDHGLAAGPNGGFDGFCDTKLPTNIDDRDISPATTTPPVSQQRWTEMTHFLVASEMYQALQQINRLSASNCADKMARLHDFLQGVKADMHTKYLQHCDPNIPAQKCSLLLGRLLLGKAEVFIRQQALRGLSPEETLAHATDETLALACDSLELCFEMKTDELLGNFQWLLSTFTEYHLLTYTLWHLCVRPDSAGADRAWTVVDKMFTLVEMQGAPGAKWNVLRKLREKAAGIRRGMQGEGEGLDVAAVPAPQVSGQQMGADLQQSMHQNPLDGAGASPMFNDAMVWDLGYLVFPDWGGNPAAF</sequence>
<dbReference type="GO" id="GO:0006351">
    <property type="term" value="P:DNA-templated transcription"/>
    <property type="evidence" value="ECO:0007669"/>
    <property type="project" value="InterPro"/>
</dbReference>
<dbReference type="CDD" id="cd00067">
    <property type="entry name" value="GAL4"/>
    <property type="match status" value="1"/>
</dbReference>
<keyword evidence="2" id="KW-0479">Metal-binding</keyword>
<dbReference type="InterPro" id="IPR050613">
    <property type="entry name" value="Sec_Metabolite_Reg"/>
</dbReference>
<dbReference type="SMART" id="SM00066">
    <property type="entry name" value="GAL4"/>
    <property type="match status" value="1"/>
</dbReference>
<dbReference type="Pfam" id="PF04082">
    <property type="entry name" value="Fungal_trans"/>
    <property type="match status" value="1"/>
</dbReference>
<dbReference type="PROSITE" id="PS00463">
    <property type="entry name" value="ZN2_CY6_FUNGAL_1"/>
    <property type="match status" value="1"/>
</dbReference>
<reference evidence="6" key="1">
    <citation type="submission" date="2022-07" db="EMBL/GenBank/DDBJ databases">
        <title>Fungi with potential for degradation of polypropylene.</title>
        <authorList>
            <person name="Gostincar C."/>
        </authorList>
    </citation>
    <scope>NUCLEOTIDE SEQUENCE</scope>
    <source>
        <strain evidence="6">EXF-13287</strain>
    </source>
</reference>
<dbReference type="AlphaFoldDB" id="A0AA38R7C5"/>
<dbReference type="EMBL" id="JANBVN010000315">
    <property type="protein sequence ID" value="KAJ9129664.1"/>
    <property type="molecule type" value="Genomic_DNA"/>
</dbReference>
<evidence type="ECO:0000256" key="3">
    <source>
        <dbReference type="ARBA" id="ARBA00023242"/>
    </source>
</evidence>
<evidence type="ECO:0000313" key="7">
    <source>
        <dbReference type="Proteomes" id="UP001174691"/>
    </source>
</evidence>
<dbReference type="PROSITE" id="PS50048">
    <property type="entry name" value="ZN2_CY6_FUNGAL_2"/>
    <property type="match status" value="1"/>
</dbReference>
<keyword evidence="7" id="KW-1185">Reference proteome</keyword>
<keyword evidence="3" id="KW-0539">Nucleus</keyword>
<dbReference type="Gene3D" id="4.10.240.10">
    <property type="entry name" value="Zn(2)-C6 fungal-type DNA-binding domain"/>
    <property type="match status" value="1"/>
</dbReference>
<dbReference type="InterPro" id="IPR007219">
    <property type="entry name" value="XnlR_reg_dom"/>
</dbReference>
<dbReference type="InterPro" id="IPR036864">
    <property type="entry name" value="Zn2-C6_fun-type_DNA-bd_sf"/>
</dbReference>
<dbReference type="GO" id="GO:0008270">
    <property type="term" value="F:zinc ion binding"/>
    <property type="evidence" value="ECO:0007669"/>
    <property type="project" value="InterPro"/>
</dbReference>
<dbReference type="InterPro" id="IPR001138">
    <property type="entry name" value="Zn2Cys6_DnaBD"/>
</dbReference>
<feature type="domain" description="Zn(2)-C6 fungal-type" evidence="5">
    <location>
        <begin position="10"/>
        <end position="39"/>
    </location>
</feature>
<dbReference type="GO" id="GO:0003677">
    <property type="term" value="F:DNA binding"/>
    <property type="evidence" value="ECO:0007669"/>
    <property type="project" value="InterPro"/>
</dbReference>
<accession>A0AA38R7C5</accession>
<dbReference type="Proteomes" id="UP001174691">
    <property type="component" value="Unassembled WGS sequence"/>
</dbReference>
<evidence type="ECO:0000259" key="5">
    <source>
        <dbReference type="PROSITE" id="PS50048"/>
    </source>
</evidence>
<name>A0AA38R7C5_9PEZI</name>
<comment type="subcellular location">
    <subcellularLocation>
        <location evidence="1">Nucleus</location>
    </subcellularLocation>
</comment>
<comment type="caution">
    <text evidence="6">The sequence shown here is derived from an EMBL/GenBank/DDBJ whole genome shotgun (WGS) entry which is preliminary data.</text>
</comment>
<evidence type="ECO:0000256" key="4">
    <source>
        <dbReference type="SAM" id="MobiDB-lite"/>
    </source>
</evidence>
<protein>
    <submittedName>
        <fullName evidence="6">Fungal transcriptional regulatory protein, N-terminal</fullName>
    </submittedName>
</protein>
<evidence type="ECO:0000313" key="6">
    <source>
        <dbReference type="EMBL" id="KAJ9129664.1"/>
    </source>
</evidence>
<evidence type="ECO:0000256" key="1">
    <source>
        <dbReference type="ARBA" id="ARBA00004123"/>
    </source>
</evidence>
<dbReference type="PANTHER" id="PTHR31001:SF57">
    <property type="entry name" value="ZN(II)2CYS6 TRANSCRIPTION FACTOR (EUROFUNG)"/>
    <property type="match status" value="1"/>
</dbReference>
<gene>
    <name evidence="6" type="ORF">NKR19_g10247</name>
</gene>
<evidence type="ECO:0000256" key="2">
    <source>
        <dbReference type="ARBA" id="ARBA00022723"/>
    </source>
</evidence>
<dbReference type="SUPFAM" id="SSF57701">
    <property type="entry name" value="Zn2/Cys6 DNA-binding domain"/>
    <property type="match status" value="1"/>
</dbReference>
<feature type="region of interest" description="Disordered" evidence="4">
    <location>
        <begin position="42"/>
        <end position="114"/>
    </location>
</feature>
<dbReference type="SMART" id="SM00906">
    <property type="entry name" value="Fungal_trans"/>
    <property type="match status" value="1"/>
</dbReference>
<feature type="compositionally biased region" description="Polar residues" evidence="4">
    <location>
        <begin position="88"/>
        <end position="99"/>
    </location>
</feature>
<proteinExistence type="predicted"/>
<dbReference type="GO" id="GO:0005634">
    <property type="term" value="C:nucleus"/>
    <property type="evidence" value="ECO:0007669"/>
    <property type="project" value="UniProtKB-SubCell"/>
</dbReference>
<dbReference type="CDD" id="cd12148">
    <property type="entry name" value="fungal_TF_MHR"/>
    <property type="match status" value="1"/>
</dbReference>
<organism evidence="6 7">
    <name type="scientific">Coniochaeta hoffmannii</name>
    <dbReference type="NCBI Taxonomy" id="91930"/>
    <lineage>
        <taxon>Eukaryota</taxon>
        <taxon>Fungi</taxon>
        <taxon>Dikarya</taxon>
        <taxon>Ascomycota</taxon>
        <taxon>Pezizomycotina</taxon>
        <taxon>Sordariomycetes</taxon>
        <taxon>Sordariomycetidae</taxon>
        <taxon>Coniochaetales</taxon>
        <taxon>Coniochaetaceae</taxon>
        <taxon>Coniochaeta</taxon>
    </lineage>
</organism>